<dbReference type="GO" id="GO:0003677">
    <property type="term" value="F:DNA binding"/>
    <property type="evidence" value="ECO:0007669"/>
    <property type="project" value="UniProtKB-KW"/>
</dbReference>
<accession>A0A0F7JWL8</accession>
<feature type="domain" description="HTH lysR-type" evidence="5">
    <location>
        <begin position="5"/>
        <end position="62"/>
    </location>
</feature>
<dbReference type="Gene3D" id="1.10.10.10">
    <property type="entry name" value="Winged helix-like DNA-binding domain superfamily/Winged helix DNA-binding domain"/>
    <property type="match status" value="1"/>
</dbReference>
<dbReference type="InterPro" id="IPR036388">
    <property type="entry name" value="WH-like_DNA-bd_sf"/>
</dbReference>
<dbReference type="InterPro" id="IPR036390">
    <property type="entry name" value="WH_DNA-bd_sf"/>
</dbReference>
<dbReference type="Pfam" id="PF03466">
    <property type="entry name" value="LysR_substrate"/>
    <property type="match status" value="1"/>
</dbReference>
<keyword evidence="3" id="KW-0238">DNA-binding</keyword>
<keyword evidence="2" id="KW-0805">Transcription regulation</keyword>
<dbReference type="PROSITE" id="PS50931">
    <property type="entry name" value="HTH_LYSR"/>
    <property type="match status" value="1"/>
</dbReference>
<dbReference type="PATRIC" id="fig|1543721.4.peg.226"/>
<dbReference type="InterPro" id="IPR050176">
    <property type="entry name" value="LTTR"/>
</dbReference>
<reference evidence="6 7" key="1">
    <citation type="journal article" date="2015" name="Genome Announc.">
        <title>Complete Genome Sequence of Sedimenticola thiotaurini Strain SIP-G1, a Polyphosphate- and Polyhydroxyalkanoate-Accumulating Sulfur-Oxidizing Gammaproteobacterium Isolated from Salt Marsh Sediments.</title>
        <authorList>
            <person name="Flood B.E."/>
            <person name="Jones D.S."/>
            <person name="Bailey J.V."/>
        </authorList>
    </citation>
    <scope>NUCLEOTIDE SEQUENCE [LARGE SCALE GENOMIC DNA]</scope>
    <source>
        <strain evidence="6 7">SIP-G1</strain>
    </source>
</reference>
<dbReference type="InterPro" id="IPR005119">
    <property type="entry name" value="LysR_subst-bd"/>
</dbReference>
<dbReference type="SUPFAM" id="SSF53850">
    <property type="entry name" value="Periplasmic binding protein-like II"/>
    <property type="match status" value="1"/>
</dbReference>
<organism evidence="6 7">
    <name type="scientific">Sedimenticola thiotaurini</name>
    <dbReference type="NCBI Taxonomy" id="1543721"/>
    <lineage>
        <taxon>Bacteria</taxon>
        <taxon>Pseudomonadati</taxon>
        <taxon>Pseudomonadota</taxon>
        <taxon>Gammaproteobacteria</taxon>
        <taxon>Chromatiales</taxon>
        <taxon>Sedimenticolaceae</taxon>
        <taxon>Sedimenticola</taxon>
    </lineage>
</organism>
<dbReference type="Gene3D" id="3.40.190.10">
    <property type="entry name" value="Periplasmic binding protein-like II"/>
    <property type="match status" value="2"/>
</dbReference>
<dbReference type="Proteomes" id="UP000034410">
    <property type="component" value="Chromosome"/>
</dbReference>
<evidence type="ECO:0000256" key="3">
    <source>
        <dbReference type="ARBA" id="ARBA00023125"/>
    </source>
</evidence>
<dbReference type="PRINTS" id="PR00039">
    <property type="entry name" value="HTHLYSR"/>
</dbReference>
<dbReference type="PANTHER" id="PTHR30579:SF7">
    <property type="entry name" value="HTH-TYPE TRANSCRIPTIONAL REGULATOR LRHA-RELATED"/>
    <property type="match status" value="1"/>
</dbReference>
<dbReference type="SUPFAM" id="SSF46785">
    <property type="entry name" value="Winged helix' DNA-binding domain"/>
    <property type="match status" value="1"/>
</dbReference>
<dbReference type="GO" id="GO:0003700">
    <property type="term" value="F:DNA-binding transcription factor activity"/>
    <property type="evidence" value="ECO:0007669"/>
    <property type="project" value="InterPro"/>
</dbReference>
<dbReference type="EMBL" id="CP011412">
    <property type="protein sequence ID" value="AKH19165.1"/>
    <property type="molecule type" value="Genomic_DNA"/>
</dbReference>
<evidence type="ECO:0000313" key="7">
    <source>
        <dbReference type="Proteomes" id="UP000034410"/>
    </source>
</evidence>
<evidence type="ECO:0000259" key="5">
    <source>
        <dbReference type="PROSITE" id="PS50931"/>
    </source>
</evidence>
<comment type="similarity">
    <text evidence="1">Belongs to the LysR transcriptional regulatory family.</text>
</comment>
<dbReference type="RefSeq" id="WP_046858104.1">
    <property type="nucleotide sequence ID" value="NZ_CP011412.1"/>
</dbReference>
<dbReference type="PANTHER" id="PTHR30579">
    <property type="entry name" value="TRANSCRIPTIONAL REGULATOR"/>
    <property type="match status" value="1"/>
</dbReference>
<gene>
    <name evidence="6" type="ORF">AAY24_01060</name>
</gene>
<dbReference type="AlphaFoldDB" id="A0A0F7JWL8"/>
<keyword evidence="7" id="KW-1185">Reference proteome</keyword>
<evidence type="ECO:0000313" key="6">
    <source>
        <dbReference type="EMBL" id="AKH19165.1"/>
    </source>
</evidence>
<proteinExistence type="inferred from homology"/>
<dbReference type="FunFam" id="1.10.10.10:FF:000001">
    <property type="entry name" value="LysR family transcriptional regulator"/>
    <property type="match status" value="1"/>
</dbReference>
<dbReference type="KEGG" id="seds:AAY24_01060"/>
<keyword evidence="4" id="KW-0804">Transcription</keyword>
<sequence length="289" mass="31983">MQRDIDIGLIRTFLAVAESGGMTRAAQTLNLTQGAVSQQIKRLEIQFGKQLFDRRQKQMQLTPDGEKLIASANRLLALNDEVLQLMRQPEFTGKILLGVPPDIVRPFMPPILKRFNREFPNIRVTLISDSTPVLLDMLKKQQIDLTLTTESVRGDRDELLLTDALVWIGAPNGEACHRHPLPVALGLESCGFRDSAVAALNSAGLEWISICQVGSTEPVIASLEADMAIAPYMSQVIPETLSMIDPAIGLPDLPRYYINLRLPGHGVNVIVRELAQQIRTGFAQRYPAL</sequence>
<evidence type="ECO:0000256" key="4">
    <source>
        <dbReference type="ARBA" id="ARBA00023163"/>
    </source>
</evidence>
<dbReference type="OrthoDB" id="6555293at2"/>
<dbReference type="InterPro" id="IPR000847">
    <property type="entry name" value="LysR_HTH_N"/>
</dbReference>
<protein>
    <recommendedName>
        <fullName evidence="5">HTH lysR-type domain-containing protein</fullName>
    </recommendedName>
</protein>
<name>A0A0F7JWL8_9GAMM</name>
<evidence type="ECO:0000256" key="2">
    <source>
        <dbReference type="ARBA" id="ARBA00023015"/>
    </source>
</evidence>
<dbReference type="Pfam" id="PF00126">
    <property type="entry name" value="HTH_1"/>
    <property type="match status" value="1"/>
</dbReference>
<evidence type="ECO:0000256" key="1">
    <source>
        <dbReference type="ARBA" id="ARBA00009437"/>
    </source>
</evidence>